<evidence type="ECO:0000256" key="9">
    <source>
        <dbReference type="ARBA" id="ARBA00049531"/>
    </source>
</evidence>
<keyword evidence="6 10" id="KW-0442">Lipid degradation</keyword>
<dbReference type="SMART" id="SM00022">
    <property type="entry name" value="PLAc"/>
    <property type="match status" value="1"/>
</dbReference>
<organism evidence="14 15">
    <name type="scientific">Aspergillus tanneri</name>
    <dbReference type="NCBI Taxonomy" id="1220188"/>
    <lineage>
        <taxon>Eukaryota</taxon>
        <taxon>Fungi</taxon>
        <taxon>Dikarya</taxon>
        <taxon>Ascomycota</taxon>
        <taxon>Pezizomycotina</taxon>
        <taxon>Eurotiomycetes</taxon>
        <taxon>Eurotiomycetidae</taxon>
        <taxon>Eurotiales</taxon>
        <taxon>Aspergillaceae</taxon>
        <taxon>Aspergillus</taxon>
        <taxon>Aspergillus subgen. Circumdati</taxon>
    </lineage>
</organism>
<dbReference type="PROSITE" id="PS51210">
    <property type="entry name" value="PLA2C"/>
    <property type="match status" value="1"/>
</dbReference>
<dbReference type="Pfam" id="PF01735">
    <property type="entry name" value="PLA2_B"/>
    <property type="match status" value="2"/>
</dbReference>
<feature type="compositionally biased region" description="Low complexity" evidence="12">
    <location>
        <begin position="141"/>
        <end position="163"/>
    </location>
</feature>
<evidence type="ECO:0000256" key="11">
    <source>
        <dbReference type="RuleBase" id="RU362103"/>
    </source>
</evidence>
<dbReference type="GO" id="GO:0005783">
    <property type="term" value="C:endoplasmic reticulum"/>
    <property type="evidence" value="ECO:0007669"/>
    <property type="project" value="TreeGrafter"/>
</dbReference>
<evidence type="ECO:0000256" key="5">
    <source>
        <dbReference type="ARBA" id="ARBA00022801"/>
    </source>
</evidence>
<comment type="caution">
    <text evidence="14">The sequence shown here is derived from an EMBL/GenBank/DDBJ whole genome shotgun (WGS) entry which is preliminary data.</text>
</comment>
<gene>
    <name evidence="14" type="primary">PLB1_2</name>
    <name evidence="14" type="ORF">ATNIH1004_001949</name>
</gene>
<feature type="region of interest" description="Disordered" evidence="12">
    <location>
        <begin position="136"/>
        <end position="163"/>
    </location>
</feature>
<dbReference type="SUPFAM" id="SSF52151">
    <property type="entry name" value="FabD/lysophospholipase-like"/>
    <property type="match status" value="1"/>
</dbReference>
<evidence type="ECO:0000256" key="4">
    <source>
        <dbReference type="ARBA" id="ARBA00022729"/>
    </source>
</evidence>
<dbReference type="GO" id="GO:0004622">
    <property type="term" value="F:phosphatidylcholine lysophospholipase activity"/>
    <property type="evidence" value="ECO:0007669"/>
    <property type="project" value="UniProtKB-EC"/>
</dbReference>
<dbReference type="Proteomes" id="UP000324241">
    <property type="component" value="Unassembled WGS sequence"/>
</dbReference>
<keyword evidence="7 10" id="KW-0443">Lipid metabolism</keyword>
<dbReference type="RefSeq" id="XP_033420846.1">
    <property type="nucleotide sequence ID" value="XM_033566644.1"/>
</dbReference>
<comment type="catalytic activity">
    <reaction evidence="9 11">
        <text>a 1-acyl-sn-glycero-3-phosphocholine + H2O = sn-glycerol 3-phosphocholine + a fatty acid + H(+)</text>
        <dbReference type="Rhea" id="RHEA:15177"/>
        <dbReference type="ChEBI" id="CHEBI:15377"/>
        <dbReference type="ChEBI" id="CHEBI:15378"/>
        <dbReference type="ChEBI" id="CHEBI:16870"/>
        <dbReference type="ChEBI" id="CHEBI:28868"/>
        <dbReference type="ChEBI" id="CHEBI:58168"/>
        <dbReference type="EC" id="3.1.1.5"/>
    </reaction>
</comment>
<evidence type="ECO:0000256" key="12">
    <source>
        <dbReference type="SAM" id="MobiDB-lite"/>
    </source>
</evidence>
<reference evidence="14 15" key="1">
    <citation type="submission" date="2019-08" db="EMBL/GenBank/DDBJ databases">
        <title>The genome sequence of a newly discovered highly antifungal drug resistant Aspergillus species, Aspergillus tanneri NIH 1004.</title>
        <authorList>
            <person name="Mounaud S."/>
            <person name="Singh I."/>
            <person name="Joardar V."/>
            <person name="Pakala S."/>
            <person name="Pakala S."/>
            <person name="Venepally P."/>
            <person name="Chung J.K."/>
            <person name="Losada L."/>
            <person name="Nierman W.C."/>
        </authorList>
    </citation>
    <scope>NUCLEOTIDE SEQUENCE [LARGE SCALE GENOMIC DNA]</scope>
    <source>
        <strain evidence="14 15">NIH1004</strain>
    </source>
</reference>
<dbReference type="GO" id="GO:0004623">
    <property type="term" value="F:phospholipase A2 activity"/>
    <property type="evidence" value="ECO:0007669"/>
    <property type="project" value="TreeGrafter"/>
</dbReference>
<evidence type="ECO:0000256" key="6">
    <source>
        <dbReference type="ARBA" id="ARBA00022963"/>
    </source>
</evidence>
<name>A0A5M9M815_9EURO</name>
<dbReference type="GO" id="GO:0046475">
    <property type="term" value="P:glycerophospholipid catabolic process"/>
    <property type="evidence" value="ECO:0007669"/>
    <property type="project" value="TreeGrafter"/>
</dbReference>
<dbReference type="EC" id="3.1.1.5" evidence="3 11"/>
<dbReference type="InterPro" id="IPR016035">
    <property type="entry name" value="Acyl_Trfase/lysoPLipase"/>
</dbReference>
<dbReference type="AlphaFoldDB" id="A0A5M9M815"/>
<comment type="function">
    <text evidence="1">Catalyzes the release of fatty acids from lysophospholipids.</text>
</comment>
<evidence type="ECO:0000256" key="3">
    <source>
        <dbReference type="ARBA" id="ARBA00013274"/>
    </source>
</evidence>
<evidence type="ECO:0000256" key="8">
    <source>
        <dbReference type="ARBA" id="ARBA00023180"/>
    </source>
</evidence>
<evidence type="ECO:0000313" key="14">
    <source>
        <dbReference type="EMBL" id="KAA8641484.1"/>
    </source>
</evidence>
<dbReference type="PANTHER" id="PTHR10728:SF33">
    <property type="entry name" value="LYSOPHOSPHOLIPASE 1-RELATED"/>
    <property type="match status" value="1"/>
</dbReference>
<sequence length="369" mass="40146">MLTFNNHVAYSPMPLPDSIGVTIGGLSPPGTVSSFLVVPQHLHIPNVAIAVSGGGCRAMTSGAGALKGLRQSHRQFPPPKGQLGGLQSATYVSGLSGGSWLLGSIVVNNFTTVGALQADEKATGNISSKRWTLRKKPATTPPSLTTGVVPPTSSSTPPPTTVASTTWSSIALTDTFKRGQMPLPLVVADGRNLAKGHRHQLHRLRVQPLGIRHLGSLRLRLLRHWNSSALDSRGSKLADDEKCVRGFDNAGFVMGTSSSLFNQGLLRLNKTDAPTSSKDTMYKLLKHGPKRRGYRRLLPNPFYRYRNATHLRPAARSRCCRRRRRRSEHPSLHPVIRPSRHVDVVFAVDSSADTNSWPNGCLTRPHLRT</sequence>
<dbReference type="PANTHER" id="PTHR10728">
    <property type="entry name" value="CYTOSOLIC PHOSPHOLIPASE A2"/>
    <property type="match status" value="1"/>
</dbReference>
<evidence type="ECO:0000256" key="10">
    <source>
        <dbReference type="PROSITE-ProRule" id="PRU00555"/>
    </source>
</evidence>
<keyword evidence="5 10" id="KW-0378">Hydrolase</keyword>
<comment type="similarity">
    <text evidence="2 11">Belongs to the lysophospholipase family.</text>
</comment>
<accession>A0A5M9M815</accession>
<evidence type="ECO:0000256" key="7">
    <source>
        <dbReference type="ARBA" id="ARBA00023098"/>
    </source>
</evidence>
<evidence type="ECO:0000256" key="2">
    <source>
        <dbReference type="ARBA" id="ARBA00008780"/>
    </source>
</evidence>
<evidence type="ECO:0000256" key="1">
    <source>
        <dbReference type="ARBA" id="ARBA00002169"/>
    </source>
</evidence>
<dbReference type="VEuPathDB" id="FungiDB:EYZ11_002440"/>
<keyword evidence="4" id="KW-0732">Signal</keyword>
<feature type="domain" description="PLA2c" evidence="13">
    <location>
        <begin position="1"/>
        <end position="369"/>
    </location>
</feature>
<dbReference type="GeneID" id="54324651"/>
<evidence type="ECO:0000259" key="13">
    <source>
        <dbReference type="PROSITE" id="PS51210"/>
    </source>
</evidence>
<dbReference type="Gene3D" id="3.40.1090.10">
    <property type="entry name" value="Cytosolic phospholipase A2 catalytic domain"/>
    <property type="match status" value="1"/>
</dbReference>
<dbReference type="GO" id="GO:0005829">
    <property type="term" value="C:cytosol"/>
    <property type="evidence" value="ECO:0007669"/>
    <property type="project" value="TreeGrafter"/>
</dbReference>
<dbReference type="InterPro" id="IPR002642">
    <property type="entry name" value="LysoPLipase_cat_dom"/>
</dbReference>
<keyword evidence="8" id="KW-0325">Glycoprotein</keyword>
<protein>
    <recommendedName>
        <fullName evidence="3 11">Lysophospholipase</fullName>
        <ecNumber evidence="3 11">3.1.1.5</ecNumber>
    </recommendedName>
</protein>
<proteinExistence type="inferred from homology"/>
<evidence type="ECO:0000313" key="15">
    <source>
        <dbReference type="Proteomes" id="UP000324241"/>
    </source>
</evidence>
<dbReference type="OrthoDB" id="4084751at2759"/>
<dbReference type="EMBL" id="QUQM01000010">
    <property type="protein sequence ID" value="KAA8641484.1"/>
    <property type="molecule type" value="Genomic_DNA"/>
</dbReference>